<dbReference type="Gene3D" id="3.40.50.11530">
    <property type="match status" value="1"/>
</dbReference>
<evidence type="ECO:0000256" key="2">
    <source>
        <dbReference type="SAM" id="Phobius"/>
    </source>
</evidence>
<evidence type="ECO:0000259" key="4">
    <source>
        <dbReference type="Pfam" id="PF23608"/>
    </source>
</evidence>
<dbReference type="AlphaFoldDB" id="A0A8X7BZ95"/>
<keyword evidence="2" id="KW-0812">Transmembrane</keyword>
<dbReference type="Pfam" id="PF08357">
    <property type="entry name" value="SEFIR"/>
    <property type="match status" value="1"/>
</dbReference>
<feature type="domain" description="ILCR1 Ig-like" evidence="4">
    <location>
        <begin position="147"/>
        <end position="232"/>
    </location>
</feature>
<evidence type="ECO:0000313" key="5">
    <source>
        <dbReference type="EMBL" id="GFY49395.1"/>
    </source>
</evidence>
<proteinExistence type="predicted"/>
<dbReference type="Proteomes" id="UP000886998">
    <property type="component" value="Unassembled WGS sequence"/>
</dbReference>
<feature type="region of interest" description="Disordered" evidence="1">
    <location>
        <begin position="1"/>
        <end position="34"/>
    </location>
</feature>
<dbReference type="InterPro" id="IPR013568">
    <property type="entry name" value="SEFIR_dom"/>
</dbReference>
<feature type="compositionally biased region" description="Basic and acidic residues" evidence="1">
    <location>
        <begin position="1"/>
        <end position="24"/>
    </location>
</feature>
<sequence>MDTSLHPESKRQSSDWRTAGESRPKRPGKSSSQLAKSWALSKSTLYPKHRCEKNDCSFQISSVENKSCIIHRPSVCNDSFHKFASTPIKELSQDDSKFFMKLFYDCLFNLADKAIQNVFMTFIALPMNERLSYYVFIPRTEFLNTCSWQPVIMIFCGNLNKGIVQVKFSQAPLSLKVSFYLVKIKEKLSNEEKILKVPSGLRENMIYAEFTSLYEGNYSVSVKSISVRSKNCWSETEYFFVGNSKVDYMLTLYICILVLFILSALIFLIIFRRNILKIRFGSKLRILLLYSHDCPEHEDFIVAFTDYLEKQYHSEVYSIYGNSDDSIEWIKNCFYSCDVIMIVISAGLFHTLDTKNFLPIRKGHKCRKQLIWARNFISYELLNSFEDCKNKRICQVCFPYSGKQHIPDRLRTVTKKCFMLPNEMNNLNHFMHDHQTFFSPINMCYSLKSNYLRSSVEGRTLGEKIQAVQEAVKNNTHIHLIKLPDNSNNGFKVSNFSNLDDVNLDDFSDSSDFVEENCNVFMMNLLSPSEKSETSLSSHSSNNYSFTLDNDNYNDISILESSGEQLSEVYTESQNKIPKSHSECEVEILIDDMLKKSLVTQ</sequence>
<keyword evidence="2" id="KW-0472">Membrane</keyword>
<evidence type="ECO:0000313" key="6">
    <source>
        <dbReference type="Proteomes" id="UP000886998"/>
    </source>
</evidence>
<organism evidence="5 6">
    <name type="scientific">Trichonephila inaurata madagascariensis</name>
    <dbReference type="NCBI Taxonomy" id="2747483"/>
    <lineage>
        <taxon>Eukaryota</taxon>
        <taxon>Metazoa</taxon>
        <taxon>Ecdysozoa</taxon>
        <taxon>Arthropoda</taxon>
        <taxon>Chelicerata</taxon>
        <taxon>Arachnida</taxon>
        <taxon>Araneae</taxon>
        <taxon>Araneomorphae</taxon>
        <taxon>Entelegynae</taxon>
        <taxon>Araneoidea</taxon>
        <taxon>Nephilidae</taxon>
        <taxon>Trichonephila</taxon>
        <taxon>Trichonephila inaurata</taxon>
    </lineage>
</organism>
<dbReference type="InterPro" id="IPR057066">
    <property type="entry name" value="Ig_ILCR1"/>
</dbReference>
<evidence type="ECO:0000256" key="1">
    <source>
        <dbReference type="SAM" id="MobiDB-lite"/>
    </source>
</evidence>
<keyword evidence="6" id="KW-1185">Reference proteome</keyword>
<dbReference type="Pfam" id="PF23608">
    <property type="entry name" value="Ig_ILCR1"/>
    <property type="match status" value="1"/>
</dbReference>
<dbReference type="OrthoDB" id="6433913at2759"/>
<name>A0A8X7BZ95_9ARAC</name>
<evidence type="ECO:0000259" key="3">
    <source>
        <dbReference type="Pfam" id="PF08357"/>
    </source>
</evidence>
<protein>
    <submittedName>
        <fullName evidence="5">SEFIR domain-containing protein</fullName>
    </submittedName>
</protein>
<feature type="domain" description="SEFIR" evidence="3">
    <location>
        <begin position="286"/>
        <end position="427"/>
    </location>
</feature>
<dbReference type="EMBL" id="BMAV01006996">
    <property type="protein sequence ID" value="GFY49395.1"/>
    <property type="molecule type" value="Genomic_DNA"/>
</dbReference>
<keyword evidence="2" id="KW-1133">Transmembrane helix</keyword>
<comment type="caution">
    <text evidence="5">The sequence shown here is derived from an EMBL/GenBank/DDBJ whole genome shotgun (WGS) entry which is preliminary data.</text>
</comment>
<accession>A0A8X7BZ95</accession>
<reference evidence="5" key="1">
    <citation type="submission" date="2020-08" db="EMBL/GenBank/DDBJ databases">
        <title>Multicomponent nature underlies the extraordinary mechanical properties of spider dragline silk.</title>
        <authorList>
            <person name="Kono N."/>
            <person name="Nakamura H."/>
            <person name="Mori M."/>
            <person name="Yoshida Y."/>
            <person name="Ohtoshi R."/>
            <person name="Malay A.D."/>
            <person name="Moran D.A.P."/>
            <person name="Tomita M."/>
            <person name="Numata K."/>
            <person name="Arakawa K."/>
        </authorList>
    </citation>
    <scope>NUCLEOTIDE SEQUENCE</scope>
</reference>
<gene>
    <name evidence="5" type="primary">NCL1_45945</name>
    <name evidence="5" type="ORF">TNIN_313481</name>
</gene>
<feature type="transmembrane region" description="Helical" evidence="2">
    <location>
        <begin position="248"/>
        <end position="271"/>
    </location>
</feature>